<dbReference type="CDD" id="cd00859">
    <property type="entry name" value="HisRS_anticodon"/>
    <property type="match status" value="1"/>
</dbReference>
<dbReference type="InterPro" id="IPR033656">
    <property type="entry name" value="HisRS_anticodon"/>
</dbReference>
<name>A0A3M8DZ66_9BACL</name>
<dbReference type="SUPFAM" id="SSF52954">
    <property type="entry name" value="Class II aaRS ABD-related"/>
    <property type="match status" value="1"/>
</dbReference>
<dbReference type="EMBL" id="RHHQ01000003">
    <property type="protein sequence ID" value="RNB92267.1"/>
    <property type="molecule type" value="Genomic_DNA"/>
</dbReference>
<dbReference type="CDD" id="cd00773">
    <property type="entry name" value="HisRS-like_core"/>
    <property type="match status" value="1"/>
</dbReference>
<dbReference type="InterPro" id="IPR041715">
    <property type="entry name" value="HisRS-like_core"/>
</dbReference>
<evidence type="ECO:0000313" key="12">
    <source>
        <dbReference type="EMBL" id="RNB92267.1"/>
    </source>
</evidence>
<dbReference type="InterPro" id="IPR004154">
    <property type="entry name" value="Anticodon-bd"/>
</dbReference>
<proteinExistence type="inferred from homology"/>
<dbReference type="NCBIfam" id="NF009085">
    <property type="entry name" value="PRK12420.1"/>
    <property type="match status" value="1"/>
</dbReference>
<keyword evidence="6 9" id="KW-0648">Protein biosynthesis</keyword>
<evidence type="ECO:0000256" key="4">
    <source>
        <dbReference type="ARBA" id="ARBA00022741"/>
    </source>
</evidence>
<dbReference type="NCBIfam" id="TIGR00442">
    <property type="entry name" value="hisS"/>
    <property type="match status" value="1"/>
</dbReference>
<dbReference type="InterPro" id="IPR036621">
    <property type="entry name" value="Anticodon-bd_dom_sf"/>
</dbReference>
<feature type="binding site" evidence="10">
    <location>
        <position position="129"/>
    </location>
    <ligand>
        <name>L-histidine</name>
        <dbReference type="ChEBI" id="CHEBI:57595"/>
    </ligand>
</feature>
<feature type="binding site" evidence="10">
    <location>
        <position position="111"/>
    </location>
    <ligand>
        <name>L-histidine</name>
        <dbReference type="ChEBI" id="CHEBI:57595"/>
    </ligand>
</feature>
<dbReference type="GO" id="GO:0140096">
    <property type="term" value="F:catalytic activity, acting on a protein"/>
    <property type="evidence" value="ECO:0007669"/>
    <property type="project" value="UniProtKB-ARBA"/>
</dbReference>
<feature type="binding site" evidence="10">
    <location>
        <begin position="82"/>
        <end position="84"/>
    </location>
    <ligand>
        <name>L-histidine</name>
        <dbReference type="ChEBI" id="CHEBI:57595"/>
    </ligand>
</feature>
<dbReference type="AlphaFoldDB" id="A0A3M8DZ66"/>
<dbReference type="Gene3D" id="3.30.930.10">
    <property type="entry name" value="Bira Bifunctional Protein, Domain 2"/>
    <property type="match status" value="1"/>
</dbReference>
<comment type="caution">
    <text evidence="12">The sequence shown here is derived from an EMBL/GenBank/DDBJ whole genome shotgun (WGS) entry which is preliminary data.</text>
</comment>
<keyword evidence="2 9" id="KW-0963">Cytoplasm</keyword>
<evidence type="ECO:0000256" key="7">
    <source>
        <dbReference type="ARBA" id="ARBA00023146"/>
    </source>
</evidence>
<dbReference type="GO" id="GO:0005524">
    <property type="term" value="F:ATP binding"/>
    <property type="evidence" value="ECO:0007669"/>
    <property type="project" value="UniProtKB-UniRule"/>
</dbReference>
<organism evidence="12 13">
    <name type="scientific">Brevibacillus fluminis</name>
    <dbReference type="NCBI Taxonomy" id="511487"/>
    <lineage>
        <taxon>Bacteria</taxon>
        <taxon>Bacillati</taxon>
        <taxon>Bacillota</taxon>
        <taxon>Bacilli</taxon>
        <taxon>Bacillales</taxon>
        <taxon>Paenibacillaceae</taxon>
        <taxon>Brevibacillus</taxon>
    </lineage>
</organism>
<keyword evidence="7 9" id="KW-0030">Aminoacyl-tRNA synthetase</keyword>
<dbReference type="Gene3D" id="3.40.50.800">
    <property type="entry name" value="Anticodon-binding domain"/>
    <property type="match status" value="1"/>
</dbReference>
<accession>A0A3M8DZ66</accession>
<evidence type="ECO:0000313" key="13">
    <source>
        <dbReference type="Proteomes" id="UP000271031"/>
    </source>
</evidence>
<evidence type="ECO:0000256" key="10">
    <source>
        <dbReference type="PIRSR" id="PIRSR001549-1"/>
    </source>
</evidence>
<keyword evidence="4 9" id="KW-0547">Nucleotide-binding</keyword>
<sequence length="433" mass="48504">MQLELRNVKGTKDYLPEEQRVRAFIRNTLERVFLTYGCKPLETPMLQYYDLLASKYGGGEEILKEVYKLQDQGQRDLAMRYDLTIPLAKVIGMNPEMRLPFKRYEIGKVFRDGPIKLGRFREFTQCDVDVVGVPSVIAEAELMTMAADAFAQLGLSVVISYNNRKLLTGVLAALAVEEEQWEGAMLSLDKWEKIGAEGVRKDMEERGIGRAAIDSLLAFIMDEQEKTVAYLASRFADSALVQEGAAELAQLAEYLIAAGIADQTQFTPFLARGLSIYTGTVYEIFLRDGSITSSIGSGGRYDRIIGQFLQNGKEYPAVGISFGLDVIATALLQKDREVEEEELRVFFIPIGTEKESMAMVQFLRKAGIRTELELTGKRMKKALDYANKEGFPFVLIYGETEAQNGVVVLRSMREGVEQKVAQDELVSVLQKLL</sequence>
<dbReference type="InterPro" id="IPR006195">
    <property type="entry name" value="aa-tRNA-synth_II"/>
</dbReference>
<gene>
    <name evidence="9" type="primary">hisS</name>
    <name evidence="12" type="ORF">EDM56_00775</name>
</gene>
<dbReference type="PANTHER" id="PTHR11476">
    <property type="entry name" value="HISTIDYL-TRNA SYNTHETASE"/>
    <property type="match status" value="1"/>
</dbReference>
<evidence type="ECO:0000256" key="9">
    <source>
        <dbReference type="HAMAP-Rule" id="MF_00127"/>
    </source>
</evidence>
<evidence type="ECO:0000256" key="3">
    <source>
        <dbReference type="ARBA" id="ARBA00022598"/>
    </source>
</evidence>
<dbReference type="InterPro" id="IPR015807">
    <property type="entry name" value="His-tRNA-ligase"/>
</dbReference>
<dbReference type="Pfam" id="PF13393">
    <property type="entry name" value="tRNA-synt_His"/>
    <property type="match status" value="1"/>
</dbReference>
<feature type="binding site" evidence="10">
    <location>
        <position position="125"/>
    </location>
    <ligand>
        <name>L-histidine</name>
        <dbReference type="ChEBI" id="CHEBI:57595"/>
    </ligand>
</feature>
<dbReference type="Pfam" id="PF03129">
    <property type="entry name" value="HGTP_anticodon"/>
    <property type="match status" value="1"/>
</dbReference>
<evidence type="ECO:0000256" key="2">
    <source>
        <dbReference type="ARBA" id="ARBA00022490"/>
    </source>
</evidence>
<dbReference type="OrthoDB" id="9800814at2"/>
<dbReference type="InterPro" id="IPR004516">
    <property type="entry name" value="HisRS/HisZ"/>
</dbReference>
<dbReference type="Proteomes" id="UP000271031">
    <property type="component" value="Unassembled WGS sequence"/>
</dbReference>
<dbReference type="HAMAP" id="MF_00127">
    <property type="entry name" value="His_tRNA_synth"/>
    <property type="match status" value="1"/>
</dbReference>
<dbReference type="GO" id="GO:0006427">
    <property type="term" value="P:histidyl-tRNA aminoacylation"/>
    <property type="evidence" value="ECO:0007669"/>
    <property type="project" value="UniProtKB-UniRule"/>
</dbReference>
<dbReference type="PIRSF" id="PIRSF001549">
    <property type="entry name" value="His-tRNA_synth"/>
    <property type="match status" value="1"/>
</dbReference>
<feature type="domain" description="Aminoacyl-transfer RNA synthetases class-II family profile" evidence="11">
    <location>
        <begin position="1"/>
        <end position="349"/>
    </location>
</feature>
<evidence type="ECO:0000259" key="11">
    <source>
        <dbReference type="PROSITE" id="PS50862"/>
    </source>
</evidence>
<dbReference type="SUPFAM" id="SSF55681">
    <property type="entry name" value="Class II aaRS and biotin synthetases"/>
    <property type="match status" value="1"/>
</dbReference>
<protein>
    <recommendedName>
        <fullName evidence="9">Histidine--tRNA ligase</fullName>
        <ecNumber evidence="9">6.1.1.21</ecNumber>
    </recommendedName>
    <alternativeName>
        <fullName evidence="9">Histidyl-tRNA synthetase</fullName>
        <shortName evidence="9">HisRS</shortName>
    </alternativeName>
</protein>
<comment type="catalytic activity">
    <reaction evidence="8 9">
        <text>tRNA(His) + L-histidine + ATP = L-histidyl-tRNA(His) + AMP + diphosphate + H(+)</text>
        <dbReference type="Rhea" id="RHEA:17313"/>
        <dbReference type="Rhea" id="RHEA-COMP:9665"/>
        <dbReference type="Rhea" id="RHEA-COMP:9689"/>
        <dbReference type="ChEBI" id="CHEBI:15378"/>
        <dbReference type="ChEBI" id="CHEBI:30616"/>
        <dbReference type="ChEBI" id="CHEBI:33019"/>
        <dbReference type="ChEBI" id="CHEBI:57595"/>
        <dbReference type="ChEBI" id="CHEBI:78442"/>
        <dbReference type="ChEBI" id="CHEBI:78527"/>
        <dbReference type="ChEBI" id="CHEBI:456215"/>
        <dbReference type="EC" id="6.1.1.21"/>
    </reaction>
</comment>
<evidence type="ECO:0000256" key="8">
    <source>
        <dbReference type="ARBA" id="ARBA00047639"/>
    </source>
</evidence>
<reference evidence="12 13" key="1">
    <citation type="submission" date="2018-10" db="EMBL/GenBank/DDBJ databases">
        <title>Phylogenomics of Brevibacillus.</title>
        <authorList>
            <person name="Dunlap C."/>
        </authorList>
    </citation>
    <scope>NUCLEOTIDE SEQUENCE [LARGE SCALE GENOMIC DNA]</scope>
    <source>
        <strain evidence="12 13">JCM 15716</strain>
    </source>
</reference>
<comment type="subunit">
    <text evidence="9">Homodimer.</text>
</comment>
<dbReference type="RefSeq" id="WP_122915973.1">
    <property type="nucleotide sequence ID" value="NZ_RHHQ01000003.1"/>
</dbReference>
<dbReference type="GO" id="GO:0004821">
    <property type="term" value="F:histidine-tRNA ligase activity"/>
    <property type="evidence" value="ECO:0007669"/>
    <property type="project" value="UniProtKB-UniRule"/>
</dbReference>
<evidence type="ECO:0000256" key="6">
    <source>
        <dbReference type="ARBA" id="ARBA00022917"/>
    </source>
</evidence>
<comment type="subcellular location">
    <subcellularLocation>
        <location evidence="9">Cytoplasm</location>
    </subcellularLocation>
</comment>
<feature type="binding site" evidence="10">
    <location>
        <position position="272"/>
    </location>
    <ligand>
        <name>L-histidine</name>
        <dbReference type="ChEBI" id="CHEBI:57595"/>
    </ligand>
</feature>
<evidence type="ECO:0000256" key="1">
    <source>
        <dbReference type="ARBA" id="ARBA00008226"/>
    </source>
</evidence>
<evidence type="ECO:0000256" key="5">
    <source>
        <dbReference type="ARBA" id="ARBA00022840"/>
    </source>
</evidence>
<dbReference type="EC" id="6.1.1.21" evidence="9"/>
<dbReference type="PANTHER" id="PTHR11476:SF7">
    <property type="entry name" value="HISTIDINE--TRNA LIGASE"/>
    <property type="match status" value="1"/>
</dbReference>
<dbReference type="InterPro" id="IPR045864">
    <property type="entry name" value="aa-tRNA-synth_II/BPL/LPL"/>
</dbReference>
<dbReference type="GO" id="GO:0016740">
    <property type="term" value="F:transferase activity"/>
    <property type="evidence" value="ECO:0007669"/>
    <property type="project" value="UniProtKB-ARBA"/>
</dbReference>
<keyword evidence="13" id="KW-1185">Reference proteome</keyword>
<dbReference type="GO" id="GO:0005737">
    <property type="term" value="C:cytoplasm"/>
    <property type="evidence" value="ECO:0007669"/>
    <property type="project" value="UniProtKB-SubCell"/>
</dbReference>
<keyword evidence="3 9" id="KW-0436">Ligase</keyword>
<dbReference type="PROSITE" id="PS50862">
    <property type="entry name" value="AA_TRNA_LIGASE_II"/>
    <property type="match status" value="1"/>
</dbReference>
<keyword evidence="5 9" id="KW-0067">ATP-binding</keyword>
<comment type="similarity">
    <text evidence="1 9">Belongs to the class-II aminoacyl-tRNA synthetase family.</text>
</comment>